<dbReference type="InterPro" id="IPR005490">
    <property type="entry name" value="LD_TPept_cat_dom"/>
</dbReference>
<keyword evidence="4" id="KW-0732">Signal</keyword>
<keyword evidence="6" id="KW-0573">Peptidoglycan synthesis</keyword>
<name>A0A645E1U4_9ZZZZ</name>
<evidence type="ECO:0000259" key="13">
    <source>
        <dbReference type="PROSITE" id="PS52029"/>
    </source>
</evidence>
<evidence type="ECO:0000256" key="12">
    <source>
        <dbReference type="ARBA" id="ARBA00060592"/>
    </source>
</evidence>
<organism evidence="14">
    <name type="scientific">bioreactor metagenome</name>
    <dbReference type="NCBI Taxonomy" id="1076179"/>
    <lineage>
        <taxon>unclassified sequences</taxon>
        <taxon>metagenomes</taxon>
        <taxon>ecological metagenomes</taxon>
    </lineage>
</organism>
<feature type="domain" description="L,D-TPase catalytic" evidence="13">
    <location>
        <begin position="46"/>
        <end position="171"/>
    </location>
</feature>
<protein>
    <submittedName>
        <fullName evidence="14">L,D-transpeptidase 2</fullName>
        <ecNumber evidence="14">2.3.2.-</ecNumber>
    </submittedName>
</protein>
<evidence type="ECO:0000256" key="6">
    <source>
        <dbReference type="ARBA" id="ARBA00022984"/>
    </source>
</evidence>
<dbReference type="CDD" id="cd16913">
    <property type="entry name" value="YkuD_like"/>
    <property type="match status" value="1"/>
</dbReference>
<dbReference type="GO" id="GO:0008360">
    <property type="term" value="P:regulation of cell shape"/>
    <property type="evidence" value="ECO:0007669"/>
    <property type="project" value="UniProtKB-KW"/>
</dbReference>
<dbReference type="AlphaFoldDB" id="A0A645E1U4"/>
<comment type="pathway">
    <text evidence="1">Cell wall biogenesis; peptidoglycan biosynthesis.</text>
</comment>
<comment type="caution">
    <text evidence="14">The sequence shown here is derived from an EMBL/GenBank/DDBJ whole genome shotgun (WGS) entry which is preliminary data.</text>
</comment>
<evidence type="ECO:0000256" key="4">
    <source>
        <dbReference type="ARBA" id="ARBA00022729"/>
    </source>
</evidence>
<dbReference type="PANTHER" id="PTHR30582:SF2">
    <property type="entry name" value="L,D-TRANSPEPTIDASE YCIB-RELATED"/>
    <property type="match status" value="1"/>
</dbReference>
<evidence type="ECO:0000256" key="11">
    <source>
        <dbReference type="ARBA" id="ARBA00023316"/>
    </source>
</evidence>
<evidence type="ECO:0000256" key="2">
    <source>
        <dbReference type="ARBA" id="ARBA00022475"/>
    </source>
</evidence>
<dbReference type="GO" id="GO:0018104">
    <property type="term" value="P:peptidoglycan-protein cross-linking"/>
    <property type="evidence" value="ECO:0007669"/>
    <property type="project" value="TreeGrafter"/>
</dbReference>
<dbReference type="UniPathway" id="UPA00219"/>
<dbReference type="GO" id="GO:0005576">
    <property type="term" value="C:extracellular region"/>
    <property type="evidence" value="ECO:0007669"/>
    <property type="project" value="TreeGrafter"/>
</dbReference>
<keyword evidence="11" id="KW-0961">Cell wall biogenesis/degradation</keyword>
<dbReference type="EMBL" id="VSSQ01042008">
    <property type="protein sequence ID" value="MPM95529.1"/>
    <property type="molecule type" value="Genomic_DNA"/>
</dbReference>
<dbReference type="PANTHER" id="PTHR30582">
    <property type="entry name" value="L,D-TRANSPEPTIDASE"/>
    <property type="match status" value="1"/>
</dbReference>
<keyword evidence="3 14" id="KW-0808">Transferase</keyword>
<dbReference type="PROSITE" id="PS52029">
    <property type="entry name" value="LD_TPASE"/>
    <property type="match status" value="1"/>
</dbReference>
<dbReference type="GO" id="GO:0071972">
    <property type="term" value="F:peptidoglycan L,D-transpeptidase activity"/>
    <property type="evidence" value="ECO:0007669"/>
    <property type="project" value="TreeGrafter"/>
</dbReference>
<keyword evidence="10 14" id="KW-0012">Acyltransferase</keyword>
<keyword evidence="8" id="KW-0564">Palmitate</keyword>
<accession>A0A645E1U4</accession>
<evidence type="ECO:0000256" key="9">
    <source>
        <dbReference type="ARBA" id="ARBA00023288"/>
    </source>
</evidence>
<keyword evidence="5" id="KW-0133">Cell shape</keyword>
<dbReference type="Pfam" id="PF17964">
    <property type="entry name" value="Big_10"/>
    <property type="match status" value="1"/>
</dbReference>
<reference evidence="14" key="1">
    <citation type="submission" date="2019-08" db="EMBL/GenBank/DDBJ databases">
        <authorList>
            <person name="Kucharzyk K."/>
            <person name="Murdoch R.W."/>
            <person name="Higgins S."/>
            <person name="Loffler F."/>
        </authorList>
    </citation>
    <scope>NUCLEOTIDE SEQUENCE</scope>
</reference>
<comment type="pathway">
    <text evidence="12">Glycan biosynthesis.</text>
</comment>
<dbReference type="SUPFAM" id="SSF141523">
    <property type="entry name" value="L,D-transpeptidase catalytic domain-like"/>
    <property type="match status" value="1"/>
</dbReference>
<evidence type="ECO:0000256" key="1">
    <source>
        <dbReference type="ARBA" id="ARBA00004752"/>
    </source>
</evidence>
<dbReference type="Pfam" id="PF03734">
    <property type="entry name" value="YkuD"/>
    <property type="match status" value="1"/>
</dbReference>
<dbReference type="FunFam" id="2.40.440.10:FF:000005">
    <property type="entry name" value="L,D-transpeptidase 2"/>
    <property type="match status" value="1"/>
</dbReference>
<dbReference type="InterPro" id="IPR050979">
    <property type="entry name" value="LD-transpeptidase"/>
</dbReference>
<evidence type="ECO:0000256" key="3">
    <source>
        <dbReference type="ARBA" id="ARBA00022679"/>
    </source>
</evidence>
<dbReference type="InterPro" id="IPR038063">
    <property type="entry name" value="Transpep_catalytic_dom"/>
</dbReference>
<dbReference type="Gene3D" id="2.40.440.10">
    <property type="entry name" value="L,D-transpeptidase catalytic domain-like"/>
    <property type="match status" value="1"/>
</dbReference>
<dbReference type="GO" id="GO:0071555">
    <property type="term" value="P:cell wall organization"/>
    <property type="evidence" value="ECO:0007669"/>
    <property type="project" value="UniProtKB-KW"/>
</dbReference>
<dbReference type="Gene3D" id="2.60.40.3710">
    <property type="match status" value="1"/>
</dbReference>
<sequence>MQWRPETYFEPGTKVSVEANLNGVSAGDGRYGQNSVSADFTIGQSRVTKVDLAAKQLTQYVNGQVVATIPVSGGKPGAETRSGTSVVMEKLAQTRMASETVGIANNSADGYDLMVKYAMRITTSGEFIHAAPWNSANFGRANLSHGCVGMGTGDAQKLFGIVQVGDPVVVSGTKRPLDDGNGWTAWNVSWQQWQAKSALA</sequence>
<dbReference type="GO" id="GO:0016746">
    <property type="term" value="F:acyltransferase activity"/>
    <property type="evidence" value="ECO:0007669"/>
    <property type="project" value="UniProtKB-KW"/>
</dbReference>
<gene>
    <name evidence="14" type="primary">ldtB_2</name>
    <name evidence="14" type="ORF">SDC9_142684</name>
</gene>
<evidence type="ECO:0000256" key="8">
    <source>
        <dbReference type="ARBA" id="ARBA00023139"/>
    </source>
</evidence>
<evidence type="ECO:0000256" key="5">
    <source>
        <dbReference type="ARBA" id="ARBA00022960"/>
    </source>
</evidence>
<evidence type="ECO:0000256" key="7">
    <source>
        <dbReference type="ARBA" id="ARBA00023136"/>
    </source>
</evidence>
<evidence type="ECO:0000256" key="10">
    <source>
        <dbReference type="ARBA" id="ARBA00023315"/>
    </source>
</evidence>
<proteinExistence type="predicted"/>
<keyword evidence="2" id="KW-1003">Cell membrane</keyword>
<dbReference type="InterPro" id="IPR041280">
    <property type="entry name" value="Big_10"/>
</dbReference>
<keyword evidence="9" id="KW-0449">Lipoprotein</keyword>
<keyword evidence="7" id="KW-0472">Membrane</keyword>
<dbReference type="EC" id="2.3.2.-" evidence="14"/>
<evidence type="ECO:0000313" key="14">
    <source>
        <dbReference type="EMBL" id="MPM95529.1"/>
    </source>
</evidence>